<accession>A0A453GD46</accession>
<organism evidence="1 2">
    <name type="scientific">Aegilops tauschii subsp. strangulata</name>
    <name type="common">Goatgrass</name>
    <dbReference type="NCBI Taxonomy" id="200361"/>
    <lineage>
        <taxon>Eukaryota</taxon>
        <taxon>Viridiplantae</taxon>
        <taxon>Streptophyta</taxon>
        <taxon>Embryophyta</taxon>
        <taxon>Tracheophyta</taxon>
        <taxon>Spermatophyta</taxon>
        <taxon>Magnoliopsida</taxon>
        <taxon>Liliopsida</taxon>
        <taxon>Poales</taxon>
        <taxon>Poaceae</taxon>
        <taxon>BOP clade</taxon>
        <taxon>Pooideae</taxon>
        <taxon>Triticodae</taxon>
        <taxon>Triticeae</taxon>
        <taxon>Triticinae</taxon>
        <taxon>Aegilops</taxon>
    </lineage>
</organism>
<evidence type="ECO:0000313" key="1">
    <source>
        <dbReference type="EnsemblPlants" id="AET3Gv20967200.27"/>
    </source>
</evidence>
<dbReference type="AlphaFoldDB" id="A0A453GD46"/>
<reference evidence="1" key="3">
    <citation type="journal article" date="2017" name="Nature">
        <title>Genome sequence of the progenitor of the wheat D genome Aegilops tauschii.</title>
        <authorList>
            <person name="Luo M.C."/>
            <person name="Gu Y.Q."/>
            <person name="Puiu D."/>
            <person name="Wang H."/>
            <person name="Twardziok S.O."/>
            <person name="Deal K.R."/>
            <person name="Huo N."/>
            <person name="Zhu T."/>
            <person name="Wang L."/>
            <person name="Wang Y."/>
            <person name="McGuire P.E."/>
            <person name="Liu S."/>
            <person name="Long H."/>
            <person name="Ramasamy R.K."/>
            <person name="Rodriguez J.C."/>
            <person name="Van S.L."/>
            <person name="Yuan L."/>
            <person name="Wang Z."/>
            <person name="Xia Z."/>
            <person name="Xiao L."/>
            <person name="Anderson O.D."/>
            <person name="Ouyang S."/>
            <person name="Liang Y."/>
            <person name="Zimin A.V."/>
            <person name="Pertea G."/>
            <person name="Qi P."/>
            <person name="Bennetzen J.L."/>
            <person name="Dai X."/>
            <person name="Dawson M.W."/>
            <person name="Muller H.G."/>
            <person name="Kugler K."/>
            <person name="Rivarola-Duarte L."/>
            <person name="Spannagl M."/>
            <person name="Mayer K.F.X."/>
            <person name="Lu F.H."/>
            <person name="Bevan M.W."/>
            <person name="Leroy P."/>
            <person name="Li P."/>
            <person name="You F.M."/>
            <person name="Sun Q."/>
            <person name="Liu Z."/>
            <person name="Lyons E."/>
            <person name="Wicker T."/>
            <person name="Salzberg S.L."/>
            <person name="Devos K.M."/>
            <person name="Dvorak J."/>
        </authorList>
    </citation>
    <scope>NUCLEOTIDE SEQUENCE [LARGE SCALE GENOMIC DNA]</scope>
    <source>
        <strain evidence="1">cv. AL8/78</strain>
    </source>
</reference>
<reference evidence="2" key="2">
    <citation type="journal article" date="2017" name="Nat. Plants">
        <title>The Aegilops tauschii genome reveals multiple impacts of transposons.</title>
        <authorList>
            <person name="Zhao G."/>
            <person name="Zou C."/>
            <person name="Li K."/>
            <person name="Wang K."/>
            <person name="Li T."/>
            <person name="Gao L."/>
            <person name="Zhang X."/>
            <person name="Wang H."/>
            <person name="Yang Z."/>
            <person name="Liu X."/>
            <person name="Jiang W."/>
            <person name="Mao L."/>
            <person name="Kong X."/>
            <person name="Jiao Y."/>
            <person name="Jia J."/>
        </authorList>
    </citation>
    <scope>NUCLEOTIDE SEQUENCE [LARGE SCALE GENOMIC DNA]</scope>
    <source>
        <strain evidence="2">cv. AL8/78</strain>
    </source>
</reference>
<dbReference type="Gramene" id="AET3Gv20967200.27">
    <property type="protein sequence ID" value="AET3Gv20967200.27"/>
    <property type="gene ID" value="AET3Gv20967200"/>
</dbReference>
<dbReference type="EnsemblPlants" id="AET3Gv20967200.27">
    <property type="protein sequence ID" value="AET3Gv20967200.27"/>
    <property type="gene ID" value="AET3Gv20967200"/>
</dbReference>
<reference evidence="2" key="1">
    <citation type="journal article" date="2014" name="Science">
        <title>Ancient hybridizations among the ancestral genomes of bread wheat.</title>
        <authorList>
            <consortium name="International Wheat Genome Sequencing Consortium,"/>
            <person name="Marcussen T."/>
            <person name="Sandve S.R."/>
            <person name="Heier L."/>
            <person name="Spannagl M."/>
            <person name="Pfeifer M."/>
            <person name="Jakobsen K.S."/>
            <person name="Wulff B.B."/>
            <person name="Steuernagel B."/>
            <person name="Mayer K.F."/>
            <person name="Olsen O.A."/>
        </authorList>
    </citation>
    <scope>NUCLEOTIDE SEQUENCE [LARGE SCALE GENOMIC DNA]</scope>
    <source>
        <strain evidence="2">cv. AL8/78</strain>
    </source>
</reference>
<name>A0A453GD46_AEGTS</name>
<dbReference type="Proteomes" id="UP000015105">
    <property type="component" value="Chromosome 3D"/>
</dbReference>
<sequence>MIKIQELYNYILPYLWSSQGVQDSSHQSTTWMPMVNLLPPQPLPPAPHRSTLRVQLLHRRQCLLGNWFGHRTI</sequence>
<keyword evidence="2" id="KW-1185">Reference proteome</keyword>
<evidence type="ECO:0000313" key="2">
    <source>
        <dbReference type="Proteomes" id="UP000015105"/>
    </source>
</evidence>
<protein>
    <submittedName>
        <fullName evidence="1">Uncharacterized protein</fullName>
    </submittedName>
</protein>
<proteinExistence type="predicted"/>
<reference evidence="1" key="4">
    <citation type="submission" date="2019-03" db="UniProtKB">
        <authorList>
            <consortium name="EnsemblPlants"/>
        </authorList>
    </citation>
    <scope>IDENTIFICATION</scope>
</reference>
<reference evidence="1" key="5">
    <citation type="journal article" date="2021" name="G3 (Bethesda)">
        <title>Aegilops tauschii genome assembly Aet v5.0 features greater sequence contiguity and improved annotation.</title>
        <authorList>
            <person name="Wang L."/>
            <person name="Zhu T."/>
            <person name="Rodriguez J.C."/>
            <person name="Deal K.R."/>
            <person name="Dubcovsky J."/>
            <person name="McGuire P.E."/>
            <person name="Lux T."/>
            <person name="Spannagl M."/>
            <person name="Mayer K.F.X."/>
            <person name="Baldrich P."/>
            <person name="Meyers B.C."/>
            <person name="Huo N."/>
            <person name="Gu Y.Q."/>
            <person name="Zhou H."/>
            <person name="Devos K.M."/>
            <person name="Bennetzen J.L."/>
            <person name="Unver T."/>
            <person name="Budak H."/>
            <person name="Gulick P.J."/>
            <person name="Galiba G."/>
            <person name="Kalapos B."/>
            <person name="Nelson D.R."/>
            <person name="Li P."/>
            <person name="You F.M."/>
            <person name="Luo M.C."/>
            <person name="Dvorak J."/>
        </authorList>
    </citation>
    <scope>NUCLEOTIDE SEQUENCE [LARGE SCALE GENOMIC DNA]</scope>
    <source>
        <strain evidence="1">cv. AL8/78</strain>
    </source>
</reference>